<dbReference type="AlphaFoldDB" id="A0ABD0UIE4"/>
<protein>
    <submittedName>
        <fullName evidence="2">Uncharacterized protein</fullName>
    </submittedName>
</protein>
<evidence type="ECO:0000256" key="1">
    <source>
        <dbReference type="SAM" id="MobiDB-lite"/>
    </source>
</evidence>
<sequence length="116" mass="12052">MSTVPEAGSGAGASAAVATPTRKAETRPTMAKNTRALDSKDAIASPACFLFDSRSSAGLGRRGSEPGEAPLTKRKKHLPVCVDGDIREVGGVYMESRCPGSTHRAGNCPELAPLKR</sequence>
<reference evidence="2 3" key="1">
    <citation type="journal article" date="2024" name="Plant Biotechnol. J.">
        <title>Dendrobium thyrsiflorum genome and its molecular insights into genes involved in important horticultural traits.</title>
        <authorList>
            <person name="Chen B."/>
            <person name="Wang J.Y."/>
            <person name="Zheng P.J."/>
            <person name="Li K.L."/>
            <person name="Liang Y.M."/>
            <person name="Chen X.F."/>
            <person name="Zhang C."/>
            <person name="Zhao X."/>
            <person name="He X."/>
            <person name="Zhang G.Q."/>
            <person name="Liu Z.J."/>
            <person name="Xu Q."/>
        </authorList>
    </citation>
    <scope>NUCLEOTIDE SEQUENCE [LARGE SCALE GENOMIC DNA]</scope>
    <source>
        <strain evidence="2">GZMU011</strain>
    </source>
</reference>
<organism evidence="2 3">
    <name type="scientific">Dendrobium thyrsiflorum</name>
    <name type="common">Pinecone-like raceme dendrobium</name>
    <name type="synonym">Orchid</name>
    <dbReference type="NCBI Taxonomy" id="117978"/>
    <lineage>
        <taxon>Eukaryota</taxon>
        <taxon>Viridiplantae</taxon>
        <taxon>Streptophyta</taxon>
        <taxon>Embryophyta</taxon>
        <taxon>Tracheophyta</taxon>
        <taxon>Spermatophyta</taxon>
        <taxon>Magnoliopsida</taxon>
        <taxon>Liliopsida</taxon>
        <taxon>Asparagales</taxon>
        <taxon>Orchidaceae</taxon>
        <taxon>Epidendroideae</taxon>
        <taxon>Malaxideae</taxon>
        <taxon>Dendrobiinae</taxon>
        <taxon>Dendrobium</taxon>
    </lineage>
</organism>
<name>A0ABD0UIE4_DENTH</name>
<keyword evidence="3" id="KW-1185">Reference proteome</keyword>
<comment type="caution">
    <text evidence="2">The sequence shown here is derived from an EMBL/GenBank/DDBJ whole genome shotgun (WGS) entry which is preliminary data.</text>
</comment>
<evidence type="ECO:0000313" key="2">
    <source>
        <dbReference type="EMBL" id="KAL0910106.1"/>
    </source>
</evidence>
<gene>
    <name evidence="2" type="ORF">M5K25_021045</name>
</gene>
<accession>A0ABD0UIE4</accession>
<dbReference type="EMBL" id="JANQDX010000016">
    <property type="protein sequence ID" value="KAL0910106.1"/>
    <property type="molecule type" value="Genomic_DNA"/>
</dbReference>
<proteinExistence type="predicted"/>
<feature type="region of interest" description="Disordered" evidence="1">
    <location>
        <begin position="1"/>
        <end position="37"/>
    </location>
</feature>
<evidence type="ECO:0000313" key="3">
    <source>
        <dbReference type="Proteomes" id="UP001552299"/>
    </source>
</evidence>
<dbReference type="Proteomes" id="UP001552299">
    <property type="component" value="Unassembled WGS sequence"/>
</dbReference>